<dbReference type="PANTHER" id="PTHR38776:SF1">
    <property type="entry name" value="MLTA-INTERACTING PROTEIN-RELATED"/>
    <property type="match status" value="1"/>
</dbReference>
<proteinExistence type="inferred from homology"/>
<dbReference type="Proteomes" id="UP000648482">
    <property type="component" value="Unassembled WGS sequence"/>
</dbReference>
<evidence type="ECO:0000256" key="4">
    <source>
        <dbReference type="ARBA" id="ARBA00023136"/>
    </source>
</evidence>
<gene>
    <name evidence="6" type="ORF">PALI_a2121</name>
</gene>
<comment type="subcellular location">
    <subcellularLocation>
        <location evidence="1">Cell outer membrane</location>
    </subcellularLocation>
</comment>
<comment type="similarity">
    <text evidence="2">Belongs to the MipA/OmpV family.</text>
</comment>
<accession>A0ABR9E166</accession>
<organism evidence="6 7">
    <name type="scientific">Pseudoalteromonas aliena SW19</name>
    <dbReference type="NCBI Taxonomy" id="1314866"/>
    <lineage>
        <taxon>Bacteria</taxon>
        <taxon>Pseudomonadati</taxon>
        <taxon>Pseudomonadota</taxon>
        <taxon>Gammaproteobacteria</taxon>
        <taxon>Alteromonadales</taxon>
        <taxon>Pseudoalteromonadaceae</taxon>
        <taxon>Pseudoalteromonas</taxon>
    </lineage>
</organism>
<comment type="caution">
    <text evidence="6">The sequence shown here is derived from an EMBL/GenBank/DDBJ whole genome shotgun (WGS) entry which is preliminary data.</text>
</comment>
<dbReference type="EMBL" id="AQGU01000026">
    <property type="protein sequence ID" value="MBE0360178.1"/>
    <property type="molecule type" value="Genomic_DNA"/>
</dbReference>
<evidence type="ECO:0000256" key="5">
    <source>
        <dbReference type="ARBA" id="ARBA00023237"/>
    </source>
</evidence>
<name>A0ABR9E166_9GAMM</name>
<keyword evidence="3" id="KW-0732">Signal</keyword>
<dbReference type="InterPro" id="IPR010583">
    <property type="entry name" value="MipA"/>
</dbReference>
<keyword evidence="4" id="KW-0472">Membrane</keyword>
<evidence type="ECO:0000256" key="1">
    <source>
        <dbReference type="ARBA" id="ARBA00004442"/>
    </source>
</evidence>
<evidence type="ECO:0000256" key="2">
    <source>
        <dbReference type="ARBA" id="ARBA00005722"/>
    </source>
</evidence>
<evidence type="ECO:0000313" key="6">
    <source>
        <dbReference type="EMBL" id="MBE0360178.1"/>
    </source>
</evidence>
<dbReference type="Pfam" id="PF06629">
    <property type="entry name" value="MipA"/>
    <property type="match status" value="1"/>
</dbReference>
<reference evidence="6 7" key="1">
    <citation type="submission" date="2015-06" db="EMBL/GenBank/DDBJ databases">
        <title>Genome sequence of Pseudoalteromonas aliena.</title>
        <authorList>
            <person name="Xie B.-B."/>
            <person name="Rong J.-C."/>
            <person name="Qin Q.-L."/>
            <person name="Zhang Y.-Z."/>
        </authorList>
    </citation>
    <scope>NUCLEOTIDE SEQUENCE [LARGE SCALE GENOMIC DNA]</scope>
    <source>
        <strain evidence="6 7">SW19</strain>
    </source>
</reference>
<evidence type="ECO:0000256" key="3">
    <source>
        <dbReference type="ARBA" id="ARBA00022729"/>
    </source>
</evidence>
<dbReference type="PANTHER" id="PTHR38776">
    <property type="entry name" value="MLTA-INTERACTING PROTEIN-RELATED"/>
    <property type="match status" value="1"/>
</dbReference>
<keyword evidence="5" id="KW-0998">Cell outer membrane</keyword>
<evidence type="ECO:0000313" key="7">
    <source>
        <dbReference type="Proteomes" id="UP000648482"/>
    </source>
</evidence>
<sequence>MILKTILYATLVACFSAYSQQSDSPEDGFKNQHIATEQWHLSLSAGIGVITNPLRGGNNIPLVLIPQVAFYAEQWFFDNGRLGYSLVQTPKHHFNFVSELNTESRFFINWHPRNIFSLSSSSLSNQVVDEGNSSPAKYANINDVQKRHITFDVGAAYHYVKNDANVFSIQALHDITSVYNGIHAAMQWQHHTQIGQLKLKQTMGINYKSAELNNYFYGLKAGETQFGKIDVGSSWQPYAKIDARWPLSKANSLRFHLAYYDYSAMDSSPLFERTYSMTAFIGLDHTF</sequence>
<keyword evidence="7" id="KW-1185">Reference proteome</keyword>
<protein>
    <submittedName>
        <fullName evidence="6">Outer membrane protein</fullName>
    </submittedName>
</protein>